<sequence length="59" mass="6556">MEKRFHAAASEGSVSSLIELLQEDPLILDRVIVSCVSETPLHVAVLLGHLNLVRELLRH</sequence>
<dbReference type="PROSITE" id="PS50297">
    <property type="entry name" value="ANK_REP_REGION"/>
    <property type="match status" value="1"/>
</dbReference>
<dbReference type="Proteomes" id="UP000607653">
    <property type="component" value="Unassembled WGS sequence"/>
</dbReference>
<dbReference type="Pfam" id="PF00023">
    <property type="entry name" value="Ank"/>
    <property type="match status" value="1"/>
</dbReference>
<evidence type="ECO:0000313" key="2">
    <source>
        <dbReference type="EMBL" id="DAD39347.1"/>
    </source>
</evidence>
<proteinExistence type="predicted"/>
<keyword evidence="3" id="KW-1185">Reference proteome</keyword>
<dbReference type="PROSITE" id="PS50088">
    <property type="entry name" value="ANK_REPEAT"/>
    <property type="match status" value="1"/>
</dbReference>
<reference evidence="2 3" key="1">
    <citation type="journal article" date="2020" name="Mol. Biol. Evol.">
        <title>Distinct Expression and Methylation Patterns for Genes with Different Fates following a Single Whole-Genome Duplication in Flowering Plants.</title>
        <authorList>
            <person name="Shi T."/>
            <person name="Rahmani R.S."/>
            <person name="Gugger P.F."/>
            <person name="Wang M."/>
            <person name="Li H."/>
            <person name="Zhang Y."/>
            <person name="Li Z."/>
            <person name="Wang Q."/>
            <person name="Van de Peer Y."/>
            <person name="Marchal K."/>
            <person name="Chen J."/>
        </authorList>
    </citation>
    <scope>NUCLEOTIDE SEQUENCE [LARGE SCALE GENOMIC DNA]</scope>
    <source>
        <tissue evidence="2">Leaf</tissue>
    </source>
</reference>
<dbReference type="InterPro" id="IPR002110">
    <property type="entry name" value="Ankyrin_rpt"/>
</dbReference>
<dbReference type="AlphaFoldDB" id="A0A822Z3H5"/>
<evidence type="ECO:0000313" key="3">
    <source>
        <dbReference type="Proteomes" id="UP000607653"/>
    </source>
</evidence>
<dbReference type="Gene3D" id="1.25.40.20">
    <property type="entry name" value="Ankyrin repeat-containing domain"/>
    <property type="match status" value="1"/>
</dbReference>
<feature type="repeat" description="ANK" evidence="1">
    <location>
        <begin position="36"/>
        <end position="59"/>
    </location>
</feature>
<dbReference type="SUPFAM" id="SSF48403">
    <property type="entry name" value="Ankyrin repeat"/>
    <property type="match status" value="1"/>
</dbReference>
<organism evidence="2 3">
    <name type="scientific">Nelumbo nucifera</name>
    <name type="common">Sacred lotus</name>
    <dbReference type="NCBI Taxonomy" id="4432"/>
    <lineage>
        <taxon>Eukaryota</taxon>
        <taxon>Viridiplantae</taxon>
        <taxon>Streptophyta</taxon>
        <taxon>Embryophyta</taxon>
        <taxon>Tracheophyta</taxon>
        <taxon>Spermatophyta</taxon>
        <taxon>Magnoliopsida</taxon>
        <taxon>Proteales</taxon>
        <taxon>Nelumbonaceae</taxon>
        <taxon>Nelumbo</taxon>
    </lineage>
</organism>
<accession>A0A822Z3H5</accession>
<evidence type="ECO:0000256" key="1">
    <source>
        <dbReference type="PROSITE-ProRule" id="PRU00023"/>
    </source>
</evidence>
<keyword evidence="1" id="KW-0040">ANK repeat</keyword>
<dbReference type="EMBL" id="DUZY01000005">
    <property type="protein sequence ID" value="DAD39347.1"/>
    <property type="molecule type" value="Genomic_DNA"/>
</dbReference>
<comment type="caution">
    <text evidence="2">The sequence shown here is derived from an EMBL/GenBank/DDBJ whole genome shotgun (WGS) entry which is preliminary data.</text>
</comment>
<name>A0A822Z3H5_NELNU</name>
<gene>
    <name evidence="2" type="ORF">HUJ06_013670</name>
</gene>
<protein>
    <submittedName>
        <fullName evidence="2">Uncharacterized protein</fullName>
    </submittedName>
</protein>
<dbReference type="InterPro" id="IPR036770">
    <property type="entry name" value="Ankyrin_rpt-contain_sf"/>
</dbReference>